<evidence type="ECO:0000256" key="1">
    <source>
        <dbReference type="ARBA" id="ARBA00001941"/>
    </source>
</evidence>
<evidence type="ECO:0000256" key="7">
    <source>
        <dbReference type="SAM" id="MobiDB-lite"/>
    </source>
</evidence>
<proteinExistence type="predicted"/>
<evidence type="ECO:0000313" key="11">
    <source>
        <dbReference type="Proteomes" id="UP001172155"/>
    </source>
</evidence>
<dbReference type="PROSITE" id="PS51677">
    <property type="entry name" value="NODB"/>
    <property type="match status" value="1"/>
</dbReference>
<keyword evidence="3 8" id="KW-0732">Signal</keyword>
<reference evidence="10" key="1">
    <citation type="submission" date="2023-06" db="EMBL/GenBank/DDBJ databases">
        <title>Genome-scale phylogeny and comparative genomics of the fungal order Sordariales.</title>
        <authorList>
            <consortium name="Lawrence Berkeley National Laboratory"/>
            <person name="Hensen N."/>
            <person name="Bonometti L."/>
            <person name="Westerberg I."/>
            <person name="Brannstrom I.O."/>
            <person name="Guillou S."/>
            <person name="Cros-Aarteil S."/>
            <person name="Calhoun S."/>
            <person name="Haridas S."/>
            <person name="Kuo A."/>
            <person name="Mondo S."/>
            <person name="Pangilinan J."/>
            <person name="Riley R."/>
            <person name="LaButti K."/>
            <person name="Andreopoulos B."/>
            <person name="Lipzen A."/>
            <person name="Chen C."/>
            <person name="Yanf M."/>
            <person name="Daum C."/>
            <person name="Ng V."/>
            <person name="Clum A."/>
            <person name="Steindorff A."/>
            <person name="Ohm R."/>
            <person name="Martin F."/>
            <person name="Silar P."/>
            <person name="Natvig D."/>
            <person name="Lalanne C."/>
            <person name="Gautier V."/>
            <person name="Ament-velasquez S.L."/>
            <person name="Kruys A."/>
            <person name="Hutchinson M.I."/>
            <person name="Powell A.J."/>
            <person name="Barry K."/>
            <person name="Miller A.N."/>
            <person name="Grigoriev I.V."/>
            <person name="Debuchy R."/>
            <person name="Gladieux P."/>
            <person name="Thoren M.H."/>
            <person name="Johannesson H."/>
        </authorList>
    </citation>
    <scope>NUCLEOTIDE SEQUENCE</scope>
    <source>
        <strain evidence="10">SMH3187-1</strain>
    </source>
</reference>
<feature type="chain" id="PRO_5041429875" description="NodB homology domain-containing protein" evidence="8">
    <location>
        <begin position="20"/>
        <end position="499"/>
    </location>
</feature>
<organism evidence="10 11">
    <name type="scientific">Schizothecium vesticola</name>
    <dbReference type="NCBI Taxonomy" id="314040"/>
    <lineage>
        <taxon>Eukaryota</taxon>
        <taxon>Fungi</taxon>
        <taxon>Dikarya</taxon>
        <taxon>Ascomycota</taxon>
        <taxon>Pezizomycotina</taxon>
        <taxon>Sordariomycetes</taxon>
        <taxon>Sordariomycetidae</taxon>
        <taxon>Sordariales</taxon>
        <taxon>Schizotheciaceae</taxon>
        <taxon>Schizothecium</taxon>
    </lineage>
</organism>
<accession>A0AA40EWP5</accession>
<keyword evidence="4" id="KW-0378">Hydrolase</keyword>
<protein>
    <recommendedName>
        <fullName evidence="9">NodB homology domain-containing protein</fullName>
    </recommendedName>
</protein>
<dbReference type="SUPFAM" id="SSF88713">
    <property type="entry name" value="Glycoside hydrolase/deacetylase"/>
    <property type="match status" value="1"/>
</dbReference>
<comment type="cofactor">
    <cofactor evidence="1">
        <name>Co(2+)</name>
        <dbReference type="ChEBI" id="CHEBI:48828"/>
    </cofactor>
</comment>
<evidence type="ECO:0000256" key="5">
    <source>
        <dbReference type="ARBA" id="ARBA00023277"/>
    </source>
</evidence>
<dbReference type="Pfam" id="PF01522">
    <property type="entry name" value="Polysacc_deac_1"/>
    <property type="match status" value="1"/>
</dbReference>
<dbReference type="EMBL" id="JAUKUD010000004">
    <property type="protein sequence ID" value="KAK0746937.1"/>
    <property type="molecule type" value="Genomic_DNA"/>
</dbReference>
<name>A0AA40EWP5_9PEZI</name>
<dbReference type="InterPro" id="IPR002509">
    <property type="entry name" value="NODB_dom"/>
</dbReference>
<feature type="compositionally biased region" description="Low complexity" evidence="7">
    <location>
        <begin position="273"/>
        <end position="293"/>
    </location>
</feature>
<keyword evidence="6" id="KW-0170">Cobalt</keyword>
<dbReference type="AlphaFoldDB" id="A0AA40EWP5"/>
<keyword evidence="5" id="KW-0119">Carbohydrate metabolism</keyword>
<dbReference type="Proteomes" id="UP001172155">
    <property type="component" value="Unassembled WGS sequence"/>
</dbReference>
<evidence type="ECO:0000256" key="2">
    <source>
        <dbReference type="ARBA" id="ARBA00022723"/>
    </source>
</evidence>
<dbReference type="InterPro" id="IPR011330">
    <property type="entry name" value="Glyco_hydro/deAcase_b/a-brl"/>
</dbReference>
<dbReference type="Gene3D" id="3.20.20.370">
    <property type="entry name" value="Glycoside hydrolase/deacetylase"/>
    <property type="match status" value="1"/>
</dbReference>
<keyword evidence="11" id="KW-1185">Reference proteome</keyword>
<gene>
    <name evidence="10" type="ORF">B0T18DRAFT_447338</name>
</gene>
<dbReference type="CDD" id="cd10951">
    <property type="entry name" value="CE4_ClCDA_like"/>
    <property type="match status" value="1"/>
</dbReference>
<evidence type="ECO:0000256" key="4">
    <source>
        <dbReference type="ARBA" id="ARBA00022801"/>
    </source>
</evidence>
<evidence type="ECO:0000259" key="9">
    <source>
        <dbReference type="PROSITE" id="PS51677"/>
    </source>
</evidence>
<feature type="compositionally biased region" description="Low complexity" evidence="7">
    <location>
        <begin position="306"/>
        <end position="343"/>
    </location>
</feature>
<sequence>MHSRTSTALLVGALGLAHGLDTSRVPRPDLGTVPYGVNVDRCTVPGKAAITFDDGPDVYTKELLDILGRNGVKATFFLCGDNGRFGRPTIADPSGPYPDLVKRMYREGHQIASHSWGHLNFTTISSDERAEQLLKLESAFVDILGFFPTYFRPPFTSFEGTEGDLAHWGYHNINFDLDTNDFNELYDQSRATVKSALAQKGPSGSSFITLLHEIHELSVTEFLQFVIDEARKYNYEFVTVGECLGDPVNNWYRDPASGGPWGGPAAPPVIKATITSSSSTSSSESVSSTTSASKPKFSESTKSNSTTTAGPGVTTVTSSTTTQAPKTATPAATTTPAPNPNAAGRAEGRPTTFVFLCPFFLLRPGLMIGNWGHTPLLLPLLTRERPDRKSSRYCCNDGYHTSHHLNPRRHWRHHPVSFLQQKETYATEKALVFHNIDYLMITIKLLQKDYLHLGKCLVPLGEQIPLSLEDRATMLRRHTRRFSEAEICQKFKVLASKSS</sequence>
<evidence type="ECO:0000256" key="6">
    <source>
        <dbReference type="ARBA" id="ARBA00023285"/>
    </source>
</evidence>
<dbReference type="GO" id="GO:0005975">
    <property type="term" value="P:carbohydrate metabolic process"/>
    <property type="evidence" value="ECO:0007669"/>
    <property type="project" value="InterPro"/>
</dbReference>
<feature type="signal peptide" evidence="8">
    <location>
        <begin position="1"/>
        <end position="19"/>
    </location>
</feature>
<comment type="caution">
    <text evidence="10">The sequence shown here is derived from an EMBL/GenBank/DDBJ whole genome shotgun (WGS) entry which is preliminary data.</text>
</comment>
<evidence type="ECO:0000256" key="3">
    <source>
        <dbReference type="ARBA" id="ARBA00022729"/>
    </source>
</evidence>
<evidence type="ECO:0000256" key="8">
    <source>
        <dbReference type="SAM" id="SignalP"/>
    </source>
</evidence>
<dbReference type="GO" id="GO:0016810">
    <property type="term" value="F:hydrolase activity, acting on carbon-nitrogen (but not peptide) bonds"/>
    <property type="evidence" value="ECO:0007669"/>
    <property type="project" value="InterPro"/>
</dbReference>
<dbReference type="PANTHER" id="PTHR46471:SF2">
    <property type="entry name" value="CHITIN DEACETYLASE-RELATED"/>
    <property type="match status" value="1"/>
</dbReference>
<dbReference type="PANTHER" id="PTHR46471">
    <property type="entry name" value="CHITIN DEACETYLASE"/>
    <property type="match status" value="1"/>
</dbReference>
<feature type="domain" description="NodB homology" evidence="9">
    <location>
        <begin position="46"/>
        <end position="238"/>
    </location>
</feature>
<dbReference type="GO" id="GO:0046872">
    <property type="term" value="F:metal ion binding"/>
    <property type="evidence" value="ECO:0007669"/>
    <property type="project" value="UniProtKB-KW"/>
</dbReference>
<keyword evidence="2" id="KW-0479">Metal-binding</keyword>
<feature type="region of interest" description="Disordered" evidence="7">
    <location>
        <begin position="259"/>
        <end position="347"/>
    </location>
</feature>
<evidence type="ECO:0000313" key="10">
    <source>
        <dbReference type="EMBL" id="KAK0746937.1"/>
    </source>
</evidence>